<dbReference type="AlphaFoldDB" id="A0A1X7RGS3"/>
<dbReference type="FunFam" id="3.40.50.300:FF:004039">
    <property type="entry name" value="ATP synthase subunit alpha, mitochondrial"/>
    <property type="match status" value="1"/>
</dbReference>
<dbReference type="InterPro" id="IPR027417">
    <property type="entry name" value="P-loop_NTPase"/>
</dbReference>
<dbReference type="PANTHER" id="PTHR48082:SF2">
    <property type="entry name" value="ATP SYNTHASE SUBUNIT ALPHA, MITOCHONDRIAL"/>
    <property type="match status" value="1"/>
</dbReference>
<keyword evidence="6 12" id="KW-0375">Hydrogen ion transport</keyword>
<evidence type="ECO:0000259" key="15">
    <source>
        <dbReference type="Pfam" id="PF02874"/>
    </source>
</evidence>
<dbReference type="InterPro" id="IPR036121">
    <property type="entry name" value="ATPase_F1/V1/A1_a/bsu_N_sf"/>
</dbReference>
<dbReference type="GO" id="GO:0005743">
    <property type="term" value="C:mitochondrial inner membrane"/>
    <property type="evidence" value="ECO:0007669"/>
    <property type="project" value="UniProtKB-SubCell"/>
</dbReference>
<dbReference type="GO" id="GO:0045259">
    <property type="term" value="C:proton-transporting ATP synthase complex"/>
    <property type="evidence" value="ECO:0007669"/>
    <property type="project" value="UniProtKB-KW"/>
</dbReference>
<dbReference type="Pfam" id="PF00306">
    <property type="entry name" value="ATP-synt_ab_C"/>
    <property type="match status" value="1"/>
</dbReference>
<dbReference type="InterPro" id="IPR033732">
    <property type="entry name" value="ATP_synth_F1_a_nt-bd_dom"/>
</dbReference>
<keyword evidence="4 12" id="KW-0813">Transport</keyword>
<dbReference type="InterPro" id="IPR020003">
    <property type="entry name" value="ATPase_a/bsu_AS"/>
</dbReference>
<dbReference type="CDD" id="cd01132">
    <property type="entry name" value="F1-ATPase_alpha_CD"/>
    <property type="match status" value="1"/>
</dbReference>
<evidence type="ECO:0000256" key="6">
    <source>
        <dbReference type="ARBA" id="ARBA00022781"/>
    </source>
</evidence>
<evidence type="ECO:0000256" key="8">
    <source>
        <dbReference type="ARBA" id="ARBA00023065"/>
    </source>
</evidence>
<dbReference type="Pfam" id="PF00006">
    <property type="entry name" value="ATP-synt_ab"/>
    <property type="match status" value="2"/>
</dbReference>
<dbReference type="CDD" id="cd18116">
    <property type="entry name" value="ATP-synt_F1_alpha_N"/>
    <property type="match status" value="1"/>
</dbReference>
<dbReference type="Gene3D" id="1.20.150.20">
    <property type="entry name" value="ATP synthase alpha/beta chain, C-terminal domain"/>
    <property type="match status" value="1"/>
</dbReference>
<evidence type="ECO:0000256" key="12">
    <source>
        <dbReference type="RuleBase" id="RU000339"/>
    </source>
</evidence>
<keyword evidence="7" id="KW-0067">ATP-binding</keyword>
<dbReference type="FunFam" id="1.20.150.20:FF:000001">
    <property type="entry name" value="ATP synthase subunit alpha"/>
    <property type="match status" value="1"/>
</dbReference>
<dbReference type="PANTHER" id="PTHR48082">
    <property type="entry name" value="ATP SYNTHASE SUBUNIT ALPHA, MITOCHONDRIAL"/>
    <property type="match status" value="1"/>
</dbReference>
<feature type="domain" description="ATPase F1/V1/A1 complex alpha/beta subunit nucleotide-binding" evidence="13">
    <location>
        <begin position="189"/>
        <end position="331"/>
    </location>
</feature>
<dbReference type="Pfam" id="PF02874">
    <property type="entry name" value="ATP-synt_ab_N"/>
    <property type="match status" value="1"/>
</dbReference>
<comment type="similarity">
    <text evidence="2 12">Belongs to the ATPase alpha/beta chains family.</text>
</comment>
<keyword evidence="8 12" id="KW-0406">Ion transport</keyword>
<dbReference type="GO" id="GO:0046933">
    <property type="term" value="F:proton-transporting ATP synthase activity, rotational mechanism"/>
    <property type="evidence" value="ECO:0007669"/>
    <property type="project" value="InterPro"/>
</dbReference>
<evidence type="ECO:0000259" key="14">
    <source>
        <dbReference type="Pfam" id="PF00306"/>
    </source>
</evidence>
<gene>
    <name evidence="16" type="ORF">ZT3D7_G1772</name>
</gene>
<dbReference type="InterPro" id="IPR004100">
    <property type="entry name" value="ATPase_F1/V1/A1_a/bsu_N"/>
</dbReference>
<evidence type="ECO:0000256" key="9">
    <source>
        <dbReference type="ARBA" id="ARBA00023136"/>
    </source>
</evidence>
<dbReference type="SUPFAM" id="SSF47917">
    <property type="entry name" value="C-terminal domain of alpha and beta subunits of F1 ATP synthase"/>
    <property type="match status" value="1"/>
</dbReference>
<dbReference type="CDD" id="cd18113">
    <property type="entry name" value="ATP-synt_F1_alpha_C"/>
    <property type="match status" value="1"/>
</dbReference>
<dbReference type="Gene3D" id="2.40.30.20">
    <property type="match status" value="1"/>
</dbReference>
<dbReference type="InterPro" id="IPR038376">
    <property type="entry name" value="ATP_synth_asu_C_sf"/>
</dbReference>
<dbReference type="InterPro" id="IPR000793">
    <property type="entry name" value="ATP_synth_asu_C"/>
</dbReference>
<evidence type="ECO:0000259" key="13">
    <source>
        <dbReference type="Pfam" id="PF00006"/>
    </source>
</evidence>
<dbReference type="GO" id="GO:0043531">
    <property type="term" value="F:ADP binding"/>
    <property type="evidence" value="ECO:0007669"/>
    <property type="project" value="TreeGrafter"/>
</dbReference>
<dbReference type="InterPro" id="IPR023366">
    <property type="entry name" value="ATP_synth_asu-like_sf"/>
</dbReference>
<dbReference type="SUPFAM" id="SSF52540">
    <property type="entry name" value="P-loop containing nucleoside triphosphate hydrolases"/>
    <property type="match status" value="1"/>
</dbReference>
<protein>
    <recommendedName>
        <fullName evidence="3">ATP synthase subunit alpha, mitochondrial</fullName>
    </recommendedName>
</protein>
<keyword evidence="11" id="KW-0066">ATP synthesis</keyword>
<dbReference type="Gene3D" id="3.40.50.300">
    <property type="entry name" value="P-loop containing nucleotide triphosphate hydrolases"/>
    <property type="match status" value="2"/>
</dbReference>
<keyword evidence="9" id="KW-0472">Membrane</keyword>
<evidence type="ECO:0000256" key="2">
    <source>
        <dbReference type="ARBA" id="ARBA00008936"/>
    </source>
</evidence>
<dbReference type="EMBL" id="LT853692">
    <property type="protein sequence ID" value="SMQ46626.1"/>
    <property type="molecule type" value="Genomic_DNA"/>
</dbReference>
<evidence type="ECO:0000256" key="10">
    <source>
        <dbReference type="ARBA" id="ARBA00023196"/>
    </source>
</evidence>
<dbReference type="PIRSF" id="PIRSF039088">
    <property type="entry name" value="F_ATPase_subunit_alpha"/>
    <property type="match status" value="1"/>
</dbReference>
<dbReference type="InterPro" id="IPR005294">
    <property type="entry name" value="ATP_synth_F1_asu"/>
</dbReference>
<accession>A0A1X7RGS3</accession>
<dbReference type="InterPro" id="IPR000194">
    <property type="entry name" value="ATPase_F1/V1/A1_a/bsu_nucl-bd"/>
</dbReference>
<proteinExistence type="inferred from homology"/>
<feature type="domain" description="ATPase F1/V1/A1 complex alpha/beta subunit nucleotide-binding" evidence="13">
    <location>
        <begin position="342"/>
        <end position="385"/>
    </location>
</feature>
<keyword evidence="5" id="KW-0547">Nucleotide-binding</keyword>
<dbReference type="HAMAP" id="MF_01346">
    <property type="entry name" value="ATP_synth_alpha_bact"/>
    <property type="match status" value="1"/>
</dbReference>
<evidence type="ECO:0000313" key="17">
    <source>
        <dbReference type="Proteomes" id="UP000215127"/>
    </source>
</evidence>
<evidence type="ECO:0000256" key="1">
    <source>
        <dbReference type="ARBA" id="ARBA00004273"/>
    </source>
</evidence>
<evidence type="ECO:0000313" key="16">
    <source>
        <dbReference type="EMBL" id="SMQ46626.1"/>
    </source>
</evidence>
<evidence type="ECO:0000256" key="7">
    <source>
        <dbReference type="ARBA" id="ARBA00022840"/>
    </source>
</evidence>
<dbReference type="FunFam" id="2.40.30.20:FF:000001">
    <property type="entry name" value="ATP synthase subunit alpha"/>
    <property type="match status" value="1"/>
</dbReference>
<evidence type="ECO:0000256" key="5">
    <source>
        <dbReference type="ARBA" id="ARBA00022741"/>
    </source>
</evidence>
<keyword evidence="10" id="KW-0139">CF(1)</keyword>
<dbReference type="Proteomes" id="UP000215127">
    <property type="component" value="Chromosome 1"/>
</dbReference>
<reference evidence="16 17" key="1">
    <citation type="submission" date="2016-06" db="EMBL/GenBank/DDBJ databases">
        <authorList>
            <person name="Kjaerup R.B."/>
            <person name="Dalgaard T.S."/>
            <person name="Juul-Madsen H.R."/>
        </authorList>
    </citation>
    <scope>NUCLEOTIDE SEQUENCE [LARGE SCALE GENOMIC DNA]</scope>
</reference>
<evidence type="ECO:0000256" key="11">
    <source>
        <dbReference type="ARBA" id="ARBA00023310"/>
    </source>
</evidence>
<feature type="domain" description="ATP synthase alpha subunit C-terminal" evidence="14">
    <location>
        <begin position="392"/>
        <end position="517"/>
    </location>
</feature>
<name>A0A1X7RGS3_ZYMT9</name>
<dbReference type="GO" id="GO:0005524">
    <property type="term" value="F:ATP binding"/>
    <property type="evidence" value="ECO:0007669"/>
    <property type="project" value="UniProtKB-KW"/>
</dbReference>
<dbReference type="STRING" id="1276538.A0A1X7RGS3"/>
<keyword evidence="17" id="KW-1185">Reference proteome</keyword>
<comment type="subcellular location">
    <subcellularLocation>
        <location evidence="1">Mitochondrion inner membrane</location>
    </subcellularLocation>
</comment>
<evidence type="ECO:0000256" key="4">
    <source>
        <dbReference type="ARBA" id="ARBA00022448"/>
    </source>
</evidence>
<organism evidence="16 17">
    <name type="scientific">Zymoseptoria tritici (strain ST99CH_3D7)</name>
    <dbReference type="NCBI Taxonomy" id="1276538"/>
    <lineage>
        <taxon>Eukaryota</taxon>
        <taxon>Fungi</taxon>
        <taxon>Dikarya</taxon>
        <taxon>Ascomycota</taxon>
        <taxon>Pezizomycotina</taxon>
        <taxon>Dothideomycetes</taxon>
        <taxon>Dothideomycetidae</taxon>
        <taxon>Mycosphaerellales</taxon>
        <taxon>Mycosphaerellaceae</taxon>
        <taxon>Zymoseptoria</taxon>
    </lineage>
</organism>
<feature type="domain" description="ATPase F1/V1/A1 complex alpha/beta subunit N-terminal" evidence="15">
    <location>
        <begin position="66"/>
        <end position="132"/>
    </location>
</feature>
<dbReference type="SUPFAM" id="SSF50615">
    <property type="entry name" value="N-terminal domain of alpha and beta subunits of F1 ATP synthase"/>
    <property type="match status" value="1"/>
</dbReference>
<evidence type="ECO:0000256" key="3">
    <source>
        <dbReference type="ARBA" id="ARBA00016087"/>
    </source>
</evidence>
<sequence>MFRTALRTSARVAAASSSKIVAQRTTPAIASTLARGYASESKAQPTEVSSILEQRIRGVQEDTGLAETGRVLTVGDGIARVYGMRNVQAEELVEFASGVKGMCMNLEAGQVGVVLFGSDRLVKEGETVKRTGEIVDVPVGEAMLGRVVDALGNPIDGKGPIKTTERRRAQMKAPGILPRQSVNQPVQTGLKSVDAMVPIGRGQRELIIGDRQTGKTAVALDTMLNQKRWNEGNDETKKLYCIYVAVGQKRSTVAQLVKTLEENDAMKYTCIVAATASEAAPLQYIAPFTGTSIGEYFRDNGKHAVIIFDDLSKQAVAYRQMSLLLRRPPGRISWGRFLPPLPSGGDVSAYIPTNVISITDGQIFLESELFYKGIRPAINVGLSVSRVGSAAQLKAMKQVAGSLKLFLAQYREVAAFAQFGSDLDASTKQTLSRGERLTELLKQKQYQPMPVSEMVPLIYAGVNGHLDKIPVNKILKWESDYLSHLRSNESELLSTIDKEGALSKDLEGKLKSSITSFISSFS</sequence>
<dbReference type="PROSITE" id="PS00152">
    <property type="entry name" value="ATPASE_ALPHA_BETA"/>
    <property type="match status" value="1"/>
</dbReference>